<keyword evidence="3" id="KW-1185">Reference proteome</keyword>
<proteinExistence type="predicted"/>
<organism evidence="2 3">
    <name type="scientific">Clostridium magnum DSM 2767</name>
    <dbReference type="NCBI Taxonomy" id="1121326"/>
    <lineage>
        <taxon>Bacteria</taxon>
        <taxon>Bacillati</taxon>
        <taxon>Bacillota</taxon>
        <taxon>Clostridia</taxon>
        <taxon>Eubacteriales</taxon>
        <taxon>Clostridiaceae</taxon>
        <taxon>Clostridium</taxon>
    </lineage>
</organism>
<dbReference type="EMBL" id="LWAE01000002">
    <property type="protein sequence ID" value="KZL92278.1"/>
    <property type="molecule type" value="Genomic_DNA"/>
</dbReference>
<feature type="transmembrane region" description="Helical" evidence="1">
    <location>
        <begin position="154"/>
        <end position="181"/>
    </location>
</feature>
<evidence type="ECO:0000313" key="2">
    <source>
        <dbReference type="EMBL" id="KZL92278.1"/>
    </source>
</evidence>
<comment type="caution">
    <text evidence="2">The sequence shown here is derived from an EMBL/GenBank/DDBJ whole genome shotgun (WGS) entry which is preliminary data.</text>
</comment>
<feature type="transmembrane region" description="Helical" evidence="1">
    <location>
        <begin position="123"/>
        <end position="148"/>
    </location>
</feature>
<evidence type="ECO:0000256" key="1">
    <source>
        <dbReference type="SAM" id="Phobius"/>
    </source>
</evidence>
<name>A0A161WYU6_9CLOT</name>
<protein>
    <submittedName>
        <fullName evidence="2">Uncharacterized protein</fullName>
    </submittedName>
</protein>
<sequence>MKDEIKAEVVDNLPLQRYMFNMNLTDVLRSTMFGALDAVANDILHMPLRMPGHTSVWWMGILLVGKGVIPKFGSGIIMGIVSGVLAVIFGLGKEGIFVFFKYFIPGLLIDIIAPLYRHKLESVVVGGICGALISLSKLATSMAVGIIVNIPLLFLTLGLGYVAICHVIYGAIGGVLAAIIIKRLKPRLSNWD</sequence>
<dbReference type="PATRIC" id="fig|1121326.3.peg.2078"/>
<feature type="transmembrane region" description="Helical" evidence="1">
    <location>
        <begin position="56"/>
        <end position="89"/>
    </location>
</feature>
<keyword evidence="1" id="KW-1133">Transmembrane helix</keyword>
<accession>A0A161WYU6</accession>
<dbReference type="AlphaFoldDB" id="A0A161WYU6"/>
<feature type="transmembrane region" description="Helical" evidence="1">
    <location>
        <begin position="95"/>
        <end position="116"/>
    </location>
</feature>
<gene>
    <name evidence="2" type="ORF">CLMAG_20870</name>
</gene>
<dbReference type="RefSeq" id="WP_423236552.1">
    <property type="nucleotide sequence ID" value="NZ_FQXL01000004.1"/>
</dbReference>
<evidence type="ECO:0000313" key="3">
    <source>
        <dbReference type="Proteomes" id="UP000076603"/>
    </source>
</evidence>
<keyword evidence="1" id="KW-0472">Membrane</keyword>
<dbReference type="STRING" id="1121326.CLMAG_20870"/>
<dbReference type="Proteomes" id="UP000076603">
    <property type="component" value="Unassembled WGS sequence"/>
</dbReference>
<keyword evidence="1" id="KW-0812">Transmembrane</keyword>
<reference evidence="2 3" key="1">
    <citation type="submission" date="2016-04" db="EMBL/GenBank/DDBJ databases">
        <title>Genome sequence of Clostridium magnum DSM 2767.</title>
        <authorList>
            <person name="Poehlein A."/>
            <person name="Uhlig R."/>
            <person name="Fischer R."/>
            <person name="Bahl H."/>
            <person name="Daniel R."/>
        </authorList>
    </citation>
    <scope>NUCLEOTIDE SEQUENCE [LARGE SCALE GENOMIC DNA]</scope>
    <source>
        <strain evidence="2 3">DSM 2767</strain>
    </source>
</reference>